<name>A0A6L9UGF8_9HYPH</name>
<comment type="caution">
    <text evidence="1">The sequence shown here is derived from an EMBL/GenBank/DDBJ whole genome shotgun (WGS) entry which is preliminary data.</text>
</comment>
<dbReference type="AlphaFoldDB" id="A0A6L9UGF8"/>
<organism evidence="1 2">
    <name type="scientific">Rhizobium lusitanum</name>
    <dbReference type="NCBI Taxonomy" id="293958"/>
    <lineage>
        <taxon>Bacteria</taxon>
        <taxon>Pseudomonadati</taxon>
        <taxon>Pseudomonadota</taxon>
        <taxon>Alphaproteobacteria</taxon>
        <taxon>Hyphomicrobiales</taxon>
        <taxon>Rhizobiaceae</taxon>
        <taxon>Rhizobium/Agrobacterium group</taxon>
        <taxon>Rhizobium</taxon>
    </lineage>
</organism>
<protein>
    <submittedName>
        <fullName evidence="1">Uncharacterized protein</fullName>
    </submittedName>
</protein>
<gene>
    <name evidence="1" type="ORF">GR212_34700</name>
</gene>
<reference evidence="1 2" key="1">
    <citation type="submission" date="2019-12" db="EMBL/GenBank/DDBJ databases">
        <title>Rhizobium genotypes associated with high levels of biological nitrogen fixation by grain legumes in a temperate-maritime cropping system.</title>
        <authorList>
            <person name="Maluk M."/>
            <person name="Francesc Ferrando Molina F."/>
            <person name="Lopez Del Egido L."/>
            <person name="Lafos M."/>
            <person name="Langarica-Fuentes A."/>
            <person name="Gebre Yohannes G."/>
            <person name="Young M.W."/>
            <person name="Martin P."/>
            <person name="Gantlett R."/>
            <person name="Kenicer G."/>
            <person name="Hawes C."/>
            <person name="Begg G.S."/>
            <person name="Quilliam R.S."/>
            <person name="Squire G.R."/>
            <person name="Poole P.S."/>
            <person name="Young P.W."/>
            <person name="Iannetta P.M."/>
            <person name="James E.K."/>
        </authorList>
    </citation>
    <scope>NUCLEOTIDE SEQUENCE [LARGE SCALE GENOMIC DNA]</scope>
    <source>
        <strain evidence="1 2">JHI1118</strain>
    </source>
</reference>
<dbReference type="EMBL" id="WUEY01000036">
    <property type="protein sequence ID" value="NEI74694.1"/>
    <property type="molecule type" value="Genomic_DNA"/>
</dbReference>
<proteinExistence type="predicted"/>
<evidence type="ECO:0000313" key="2">
    <source>
        <dbReference type="Proteomes" id="UP000483035"/>
    </source>
</evidence>
<sequence length="55" mass="6119">MKPAKKPFVVEIKNPHRLSRGKNSIWEKIDFKAAGEQVTAEQMAEGGDDATPLPR</sequence>
<accession>A0A6L9UGF8</accession>
<evidence type="ECO:0000313" key="1">
    <source>
        <dbReference type="EMBL" id="NEI74694.1"/>
    </source>
</evidence>
<dbReference type="RefSeq" id="WP_163994209.1">
    <property type="nucleotide sequence ID" value="NZ_WUEY01000036.1"/>
</dbReference>
<dbReference type="Proteomes" id="UP000483035">
    <property type="component" value="Unassembled WGS sequence"/>
</dbReference>